<dbReference type="EMBL" id="JBHEZY010000001">
    <property type="protein sequence ID" value="MFC1429206.1"/>
    <property type="molecule type" value="Genomic_DNA"/>
</dbReference>
<protein>
    <recommendedName>
        <fullName evidence="3">Nuclease SbcCD subunit C</fullName>
    </recommendedName>
</protein>
<gene>
    <name evidence="6" type="ORF">ACEZDB_00835</name>
</gene>
<evidence type="ECO:0000256" key="4">
    <source>
        <dbReference type="SAM" id="Coils"/>
    </source>
</evidence>
<dbReference type="SUPFAM" id="SSF52540">
    <property type="entry name" value="P-loop containing nucleoside triphosphate hydrolases"/>
    <property type="match status" value="1"/>
</dbReference>
<comment type="similarity">
    <text evidence="1">Belongs to the SMC family. SbcC subfamily.</text>
</comment>
<keyword evidence="4" id="KW-0175">Coiled coil</keyword>
<dbReference type="InterPro" id="IPR038729">
    <property type="entry name" value="Rad50/SbcC_AAA"/>
</dbReference>
<dbReference type="Gene3D" id="3.40.50.300">
    <property type="entry name" value="P-loop containing nucleotide triphosphate hydrolases"/>
    <property type="match status" value="2"/>
</dbReference>
<organism evidence="6 7">
    <name type="scientific">Streptacidiphilus alkalitolerans</name>
    <dbReference type="NCBI Taxonomy" id="3342712"/>
    <lineage>
        <taxon>Bacteria</taxon>
        <taxon>Bacillati</taxon>
        <taxon>Actinomycetota</taxon>
        <taxon>Actinomycetes</taxon>
        <taxon>Kitasatosporales</taxon>
        <taxon>Streptomycetaceae</taxon>
        <taxon>Streptacidiphilus</taxon>
    </lineage>
</organism>
<evidence type="ECO:0000313" key="6">
    <source>
        <dbReference type="EMBL" id="MFC1429206.1"/>
    </source>
</evidence>
<dbReference type="Proteomes" id="UP001592530">
    <property type="component" value="Unassembled WGS sequence"/>
</dbReference>
<dbReference type="RefSeq" id="WP_380547588.1">
    <property type="nucleotide sequence ID" value="NZ_JBHEZY010000001.1"/>
</dbReference>
<feature type="domain" description="Rad50/SbcC-type AAA" evidence="5">
    <location>
        <begin position="59"/>
        <end position="164"/>
    </location>
</feature>
<accession>A0ABV6WTC2</accession>
<reference evidence="6 7" key="1">
    <citation type="submission" date="2024-09" db="EMBL/GenBank/DDBJ databases">
        <authorList>
            <person name="Lee S.D."/>
        </authorList>
    </citation>
    <scope>NUCLEOTIDE SEQUENCE [LARGE SCALE GENOMIC DNA]</scope>
    <source>
        <strain evidence="6 7">N1-3</strain>
    </source>
</reference>
<comment type="subunit">
    <text evidence="2">Heterodimer of SbcC and SbcD.</text>
</comment>
<evidence type="ECO:0000259" key="5">
    <source>
        <dbReference type="Pfam" id="PF13476"/>
    </source>
</evidence>
<dbReference type="InterPro" id="IPR027417">
    <property type="entry name" value="P-loop_NTPase"/>
</dbReference>
<evidence type="ECO:0000256" key="3">
    <source>
        <dbReference type="ARBA" id="ARBA00013368"/>
    </source>
</evidence>
<dbReference type="PANTHER" id="PTHR32114">
    <property type="entry name" value="ABC TRANSPORTER ABCH.3"/>
    <property type="match status" value="1"/>
</dbReference>
<evidence type="ECO:0000313" key="7">
    <source>
        <dbReference type="Proteomes" id="UP001592530"/>
    </source>
</evidence>
<evidence type="ECO:0000256" key="2">
    <source>
        <dbReference type="ARBA" id="ARBA00011322"/>
    </source>
</evidence>
<dbReference type="PANTHER" id="PTHR32114:SF2">
    <property type="entry name" value="ABC TRANSPORTER ABCH.3"/>
    <property type="match status" value="1"/>
</dbReference>
<name>A0ABV6WTC2_9ACTN</name>
<feature type="coiled-coil region" evidence="4">
    <location>
        <begin position="223"/>
        <end position="279"/>
    </location>
</feature>
<sequence length="811" mass="87868">MTTAPIPSSAPPSSLLTDVNQRLDAASLAPDVAALVRDALQGLRLPQGAPVRGVYLASVTAEGFRGIGPAATLDLPPGPGLTIVQGRNGSGKSSFAEGIEVAVTGHNRRWEDDDGKVVQGLQRDGWRNLHHTVARRLELQLQVSGRTEPVVITRSWSGDAFDESTAAVTGLGPAAQPLTALGWEEDLRAFRPILSYSELGQMMTAKPSRMYDKLAPLLGLGPLAEASERLAAREHQLQESDKQAKAALAPLQEALQAALATAEQDDERIQEAATALRERIPDRERVRSLVAGTPLADGTELSRLHRVALLTGPDPEVVAAAAARLREALARAEDVRHSDAAVAQTRAELLDRVLRLRAQHPSDHTCPVCRAPDRLDDAWVAAASTQAELLREQAAAALAAQRELRGAADDLRSLVQNRPAGLPQALHQVWDEWVACRRVQDLAELASTCEKQVGVLADACRHLREEARRRLAAQDEQWRQAAPKLAAWLELADAAVAAKPVIAQVKKARNWLKVTLAALRDERMLAIAESAQQVWGYLSQESNVALGAVNLTGSDAYSGRGVQLNVTVDDLDASALGVVSQGELFSLALALFLPRATSEQSPFDFIVIDDPVQSMDPRKVEGLARLLGMIAENRQVVVFSHDTRLPDALRFQQISATVLEVGRHERSLVTVRRADDPVKRELDAARAVAKDRRVPAAVLNEVLPGQCRLALEAALYESARRALLGAGLHHRAVEQRIAEARELTDLAALALFREPRSKDEVYREINRRCGAEAGRVIGDCNKGAHTTLAGMEDAKRFITRVAAAAKELREL</sequence>
<evidence type="ECO:0000256" key="1">
    <source>
        <dbReference type="ARBA" id="ARBA00006930"/>
    </source>
</evidence>
<dbReference type="Pfam" id="PF13476">
    <property type="entry name" value="AAA_23"/>
    <property type="match status" value="1"/>
</dbReference>
<comment type="caution">
    <text evidence="6">The sequence shown here is derived from an EMBL/GenBank/DDBJ whole genome shotgun (WGS) entry which is preliminary data.</text>
</comment>
<proteinExistence type="inferred from homology"/>